<protein>
    <submittedName>
        <fullName evidence="1">Uncharacterized protein</fullName>
    </submittedName>
</protein>
<gene>
    <name evidence="1" type="ORF">ARHIZOSPH14_21510</name>
</gene>
<organism evidence="1 2">
    <name type="scientific">Agromyces rhizosphaerae</name>
    <dbReference type="NCBI Taxonomy" id="88374"/>
    <lineage>
        <taxon>Bacteria</taxon>
        <taxon>Bacillati</taxon>
        <taxon>Actinomycetota</taxon>
        <taxon>Actinomycetes</taxon>
        <taxon>Micrococcales</taxon>
        <taxon>Microbacteriaceae</taxon>
        <taxon>Agromyces</taxon>
    </lineage>
</organism>
<comment type="caution">
    <text evidence="1">The sequence shown here is derived from an EMBL/GenBank/DDBJ whole genome shotgun (WGS) entry which is preliminary data.</text>
</comment>
<proteinExistence type="predicted"/>
<dbReference type="AlphaFoldDB" id="A0A9W6CZ31"/>
<keyword evidence="2" id="KW-1185">Reference proteome</keyword>
<evidence type="ECO:0000313" key="1">
    <source>
        <dbReference type="EMBL" id="GLI27909.1"/>
    </source>
</evidence>
<dbReference type="Proteomes" id="UP001144396">
    <property type="component" value="Unassembled WGS sequence"/>
</dbReference>
<dbReference type="RefSeq" id="WP_281884830.1">
    <property type="nucleotide sequence ID" value="NZ_BSDP01000001.1"/>
</dbReference>
<name>A0A9W6CZ31_9MICO</name>
<dbReference type="EMBL" id="BSDP01000001">
    <property type="protein sequence ID" value="GLI27909.1"/>
    <property type="molecule type" value="Genomic_DNA"/>
</dbReference>
<reference evidence="1" key="1">
    <citation type="submission" date="2022-12" db="EMBL/GenBank/DDBJ databases">
        <title>Reference genome sequencing for broad-spectrum identification of bacterial and archaeal isolates by mass spectrometry.</title>
        <authorList>
            <person name="Sekiguchi Y."/>
            <person name="Tourlousse D.M."/>
        </authorList>
    </citation>
    <scope>NUCLEOTIDE SEQUENCE</scope>
    <source>
        <strain evidence="1">14</strain>
    </source>
</reference>
<sequence length="267" mass="28435">MIVSVNADGAGFMPVIELADPDAADRLATLLEGAEASRTAPGAQGLDVTFGMRMSDGLRMRSDPQDGGAVFVVDDADEVHFTVAPPVMWDSSGPNPVLGREVTEVGQADRTRSPAEGDVIVPMATTISDDALVISPDEGMLSDPDTTWPVYIDPNYGPRTPSEWVAVRTGGYTGTLYKWSDISSTMQGQGVGLCSHVASCNTVFTQRLAWEFGGMATIRNLDEDDIVSASFRVNGVHAASCEVIRPGFRSYRFPCPAVAGRPDSWSA</sequence>
<evidence type="ECO:0000313" key="2">
    <source>
        <dbReference type="Proteomes" id="UP001144396"/>
    </source>
</evidence>
<accession>A0A9W6CZ31</accession>